<evidence type="ECO:0000256" key="3">
    <source>
        <dbReference type="ARBA" id="ARBA00022576"/>
    </source>
</evidence>
<dbReference type="Pfam" id="PF00155">
    <property type="entry name" value="Aminotran_1_2"/>
    <property type="match status" value="1"/>
</dbReference>
<dbReference type="PANTHER" id="PTHR43643:SF3">
    <property type="entry name" value="HISTIDINOL-PHOSPHATE AMINOTRANSFERASE"/>
    <property type="match status" value="1"/>
</dbReference>
<feature type="domain" description="Aminotransferase class I/classII large" evidence="8">
    <location>
        <begin position="24"/>
        <end position="336"/>
    </location>
</feature>
<dbReference type="HAMAP" id="MF_01023">
    <property type="entry name" value="HisC_aminotrans_2"/>
    <property type="match status" value="1"/>
</dbReference>
<dbReference type="NCBIfam" id="NF002878">
    <property type="entry name" value="PRK03321.1"/>
    <property type="match status" value="1"/>
</dbReference>
<dbReference type="Gene3D" id="3.90.1150.10">
    <property type="entry name" value="Aspartate Aminotransferase, domain 1"/>
    <property type="match status" value="1"/>
</dbReference>
<dbReference type="HAMAP" id="MF_01513">
    <property type="entry name" value="Phe_aminotrans_2"/>
    <property type="match status" value="1"/>
</dbReference>
<comment type="subunit">
    <text evidence="2 6">Homodimer.</text>
</comment>
<dbReference type="InterPro" id="IPR024892">
    <property type="entry name" value="ArAT"/>
</dbReference>
<feature type="modified residue" description="N6-(pyridoxal phosphate)lysine" evidence="6">
    <location>
        <position position="214"/>
    </location>
</feature>
<dbReference type="SUPFAM" id="SSF53383">
    <property type="entry name" value="PLP-dependent transferases"/>
    <property type="match status" value="1"/>
</dbReference>
<dbReference type="CDD" id="cd00609">
    <property type="entry name" value="AAT_like"/>
    <property type="match status" value="1"/>
</dbReference>
<dbReference type="Proteomes" id="UP000633509">
    <property type="component" value="Unassembled WGS sequence"/>
</dbReference>
<name>A0ABR9LPB0_9ACTN</name>
<dbReference type="GO" id="GO:0004400">
    <property type="term" value="F:histidinol-phosphate transaminase activity"/>
    <property type="evidence" value="ECO:0007669"/>
    <property type="project" value="UniProtKB-EC"/>
</dbReference>
<keyword evidence="10" id="KW-1185">Reference proteome</keyword>
<keyword evidence="4 6" id="KW-0808">Transferase</keyword>
<sequence length="402" mass="42269">MVNLRSSLLGLQSYVPGRKSPGAVVLASNECPYGLLPGVAARLAELTGGLSRYPDMGATRLLEALAARHEVSPDRIAVGAGSSEVCGQVLHTVCGPGSEVVFGWRSFEAYPILTTVAGGVPVRVPLRDHVQDLPAMAAAITPRTRLVFVCNPNNPTSTPVGEAALRAFVDQVPEDVLIAVDEAYHEYADPSAVPDALALFGDRPNVVVLRTFSKAYALAGLRVGYCVGPPEIIAQVRKTQTPFSVSALAQEAAVAALREHEEVDRRVALTVKERDRVTGELQALGYDLPPSQANFLWLPLGQDSAPFADHCHGNGVIVRAFPGEGVRVTVGLPEENSAFLAPAATFRATTAEGQTAVPDAIGAGTPQAPPVTSSTPRSSRRPRVSLNEVSTTTSDTAASPTM</sequence>
<feature type="compositionally biased region" description="Low complexity" evidence="7">
    <location>
        <begin position="390"/>
        <end position="402"/>
    </location>
</feature>
<dbReference type="InterPro" id="IPR050106">
    <property type="entry name" value="HistidinolP_aminotransfase"/>
</dbReference>
<dbReference type="InterPro" id="IPR015424">
    <property type="entry name" value="PyrdxlP-dep_Trfase"/>
</dbReference>
<comment type="cofactor">
    <cofactor evidence="1 6">
        <name>pyridoxal 5'-phosphate</name>
        <dbReference type="ChEBI" id="CHEBI:597326"/>
    </cofactor>
</comment>
<organism evidence="9 10">
    <name type="scientific">Nonomuraea angiospora</name>
    <dbReference type="NCBI Taxonomy" id="46172"/>
    <lineage>
        <taxon>Bacteria</taxon>
        <taxon>Bacillati</taxon>
        <taxon>Actinomycetota</taxon>
        <taxon>Actinomycetes</taxon>
        <taxon>Streptosporangiales</taxon>
        <taxon>Streptosporangiaceae</taxon>
        <taxon>Nonomuraea</taxon>
    </lineage>
</organism>
<dbReference type="NCBIfam" id="TIGR01141">
    <property type="entry name" value="hisC"/>
    <property type="match status" value="1"/>
</dbReference>
<evidence type="ECO:0000259" key="8">
    <source>
        <dbReference type="Pfam" id="PF00155"/>
    </source>
</evidence>
<dbReference type="InterPro" id="IPR001917">
    <property type="entry name" value="Aminotrans_II_pyridoxalP_BS"/>
</dbReference>
<comment type="function">
    <text evidence="6">Aminotransferase that catalyzes the conversion of aromatic amino acids and 2-oxoglutarate into corresponding aromatic oxo acids and L-glutamate.</text>
</comment>
<dbReference type="EMBL" id="JADBEK010000001">
    <property type="protein sequence ID" value="MBE1582489.1"/>
    <property type="molecule type" value="Genomic_DNA"/>
</dbReference>
<evidence type="ECO:0000256" key="6">
    <source>
        <dbReference type="HAMAP-Rule" id="MF_01513"/>
    </source>
</evidence>
<evidence type="ECO:0000256" key="2">
    <source>
        <dbReference type="ARBA" id="ARBA00011738"/>
    </source>
</evidence>
<evidence type="ECO:0000256" key="1">
    <source>
        <dbReference type="ARBA" id="ARBA00001933"/>
    </source>
</evidence>
<dbReference type="InterPro" id="IPR004839">
    <property type="entry name" value="Aminotransferase_I/II_large"/>
</dbReference>
<keyword evidence="5 6" id="KW-0663">Pyridoxal phosphate</keyword>
<evidence type="ECO:0000256" key="4">
    <source>
        <dbReference type="ARBA" id="ARBA00022679"/>
    </source>
</evidence>
<reference evidence="9 10" key="1">
    <citation type="submission" date="2020-10" db="EMBL/GenBank/DDBJ databases">
        <title>Sequencing the genomes of 1000 actinobacteria strains.</title>
        <authorList>
            <person name="Klenk H.-P."/>
        </authorList>
    </citation>
    <scope>NUCLEOTIDE SEQUENCE [LARGE SCALE GENOMIC DNA]</scope>
    <source>
        <strain evidence="9 10">DSM 43173</strain>
    </source>
</reference>
<dbReference type="InterPro" id="IPR015422">
    <property type="entry name" value="PyrdxlP-dep_Trfase_small"/>
</dbReference>
<dbReference type="EC" id="2.6.1.57" evidence="6"/>
<feature type="region of interest" description="Disordered" evidence="7">
    <location>
        <begin position="358"/>
        <end position="402"/>
    </location>
</feature>
<comment type="caution">
    <text evidence="9">The sequence shown here is derived from an EMBL/GenBank/DDBJ whole genome shotgun (WGS) entry which is preliminary data.</text>
</comment>
<dbReference type="PROSITE" id="PS00599">
    <property type="entry name" value="AA_TRANSFER_CLASS_2"/>
    <property type="match status" value="1"/>
</dbReference>
<dbReference type="RefSeq" id="WP_192783759.1">
    <property type="nucleotide sequence ID" value="NZ_JADBEK010000001.1"/>
</dbReference>
<evidence type="ECO:0000256" key="7">
    <source>
        <dbReference type="SAM" id="MobiDB-lite"/>
    </source>
</evidence>
<evidence type="ECO:0000256" key="5">
    <source>
        <dbReference type="ARBA" id="ARBA00022898"/>
    </source>
</evidence>
<dbReference type="InterPro" id="IPR015421">
    <property type="entry name" value="PyrdxlP-dep_Trfase_major"/>
</dbReference>
<protein>
    <recommendedName>
        <fullName evidence="6">Aromatic amino acid aminotransferase</fullName>
        <shortName evidence="6">ArAT</shortName>
        <ecNumber evidence="6">2.6.1.57</ecNumber>
    </recommendedName>
</protein>
<comment type="similarity">
    <text evidence="6">Belongs to the class-II pyridoxal-phosphate-dependent aminotransferase family.</text>
</comment>
<dbReference type="PANTHER" id="PTHR43643">
    <property type="entry name" value="HISTIDINOL-PHOSPHATE AMINOTRANSFERASE 2"/>
    <property type="match status" value="1"/>
</dbReference>
<dbReference type="InterPro" id="IPR005861">
    <property type="entry name" value="HisP_aminotrans"/>
</dbReference>
<evidence type="ECO:0000313" key="9">
    <source>
        <dbReference type="EMBL" id="MBE1582489.1"/>
    </source>
</evidence>
<accession>A0ABR9LPB0</accession>
<gene>
    <name evidence="6" type="primary">pat</name>
    <name evidence="9" type="ORF">H4W80_000747</name>
</gene>
<keyword evidence="3 6" id="KW-0032">Aminotransferase</keyword>
<evidence type="ECO:0000313" key="10">
    <source>
        <dbReference type="Proteomes" id="UP000633509"/>
    </source>
</evidence>
<proteinExistence type="inferred from homology"/>
<dbReference type="Gene3D" id="3.40.640.10">
    <property type="entry name" value="Type I PLP-dependent aspartate aminotransferase-like (Major domain)"/>
    <property type="match status" value="1"/>
</dbReference>
<comment type="catalytic activity">
    <reaction evidence="6">
        <text>an aromatic L-alpha-amino acid + 2-oxoglutarate = an aromatic oxo-acid + L-glutamate</text>
        <dbReference type="Rhea" id="RHEA:17533"/>
        <dbReference type="ChEBI" id="CHEBI:16810"/>
        <dbReference type="ChEBI" id="CHEBI:29985"/>
        <dbReference type="ChEBI" id="CHEBI:73309"/>
        <dbReference type="ChEBI" id="CHEBI:84824"/>
        <dbReference type="EC" id="2.6.1.57"/>
    </reaction>
</comment>